<protein>
    <submittedName>
        <fullName evidence="2">Uncharacterized protein</fullName>
    </submittedName>
</protein>
<dbReference type="AlphaFoldDB" id="A0A427Y0Z9"/>
<organism evidence="2 3">
    <name type="scientific">Apiotrichum porosum</name>
    <dbReference type="NCBI Taxonomy" id="105984"/>
    <lineage>
        <taxon>Eukaryota</taxon>
        <taxon>Fungi</taxon>
        <taxon>Dikarya</taxon>
        <taxon>Basidiomycota</taxon>
        <taxon>Agaricomycotina</taxon>
        <taxon>Tremellomycetes</taxon>
        <taxon>Trichosporonales</taxon>
        <taxon>Trichosporonaceae</taxon>
        <taxon>Apiotrichum</taxon>
    </lineage>
</organism>
<reference evidence="2 3" key="1">
    <citation type="submission" date="2018-11" db="EMBL/GenBank/DDBJ databases">
        <title>Genome sequence of Apiotrichum porosum DSM 27194.</title>
        <authorList>
            <person name="Aliyu H."/>
            <person name="Gorte O."/>
            <person name="Ochsenreither K."/>
        </authorList>
    </citation>
    <scope>NUCLEOTIDE SEQUENCE [LARGE SCALE GENOMIC DNA]</scope>
    <source>
        <strain evidence="2 3">DSM 27194</strain>
    </source>
</reference>
<dbReference type="GeneID" id="39590887"/>
<feature type="compositionally biased region" description="Acidic residues" evidence="1">
    <location>
        <begin position="161"/>
        <end position="208"/>
    </location>
</feature>
<evidence type="ECO:0000313" key="3">
    <source>
        <dbReference type="Proteomes" id="UP000279236"/>
    </source>
</evidence>
<dbReference type="Proteomes" id="UP000279236">
    <property type="component" value="Unassembled WGS sequence"/>
</dbReference>
<comment type="caution">
    <text evidence="2">The sequence shown here is derived from an EMBL/GenBank/DDBJ whole genome shotgun (WGS) entry which is preliminary data.</text>
</comment>
<name>A0A427Y0Z9_9TREE</name>
<gene>
    <name evidence="2" type="ORF">EHS24_006344</name>
</gene>
<dbReference type="EMBL" id="RSCE01000003">
    <property type="protein sequence ID" value="RSH84816.1"/>
    <property type="molecule type" value="Genomic_DNA"/>
</dbReference>
<evidence type="ECO:0000256" key="1">
    <source>
        <dbReference type="SAM" id="MobiDB-lite"/>
    </source>
</evidence>
<keyword evidence="3" id="KW-1185">Reference proteome</keyword>
<dbReference type="OrthoDB" id="10658735at2759"/>
<dbReference type="STRING" id="105984.A0A427Y0Z9"/>
<feature type="region of interest" description="Disordered" evidence="1">
    <location>
        <begin position="159"/>
        <end position="218"/>
    </location>
</feature>
<sequence length="417" mass="47541">MPTATLDYNAFPHIIDRVLVYTSWSDLATCRLTCKAVRDEVTRLQGQHIALHRGWDGNLSVRSLWGQRIPGLREGICIKIDNIKDEVARIKPFTSHTRVLELEGNVGPADDLTLLADAFPNLDIFRLTTDRGLKTCDPLFPFPCKTLVIFYSDDQGGLDYDSFDEDEDEDDEDDGDDEIDEDYEIEGHDDDDDNDQNEVSDELDEEDDLGRRPTALPSGAFPEGVTKIVVNMRGSDFPVADWFDDISNFPETVKDFVLVYPKYRINVTEGSFSSFYENIVVMDTAELISTRAQYTLVGAEEAGEDFDRMNLLLWTYMRTSYHFDDCINQEKRIDEHLDHVTVLTKAEYAKTVDNIDLETVERLDGDDDSDIDDYEIGYFDDDDYDYDDELHGYYPDDGNFDGYGGDDSDFGGYDVGF</sequence>
<dbReference type="RefSeq" id="XP_028478264.1">
    <property type="nucleotide sequence ID" value="XM_028621812.1"/>
</dbReference>
<evidence type="ECO:0000313" key="2">
    <source>
        <dbReference type="EMBL" id="RSH84816.1"/>
    </source>
</evidence>
<accession>A0A427Y0Z9</accession>
<proteinExistence type="predicted"/>